<keyword evidence="2" id="KW-0812">Transmembrane</keyword>
<keyword evidence="4" id="KW-1185">Reference proteome</keyword>
<dbReference type="KEGG" id="mff:MFFC18_31450"/>
<keyword evidence="2" id="KW-0472">Membrane</keyword>
<dbReference type="AlphaFoldDB" id="A0A5B9PCM0"/>
<gene>
    <name evidence="3" type="ORF">MFFC18_31450</name>
</gene>
<accession>A0A5B9PCM0</accession>
<evidence type="ECO:0000313" key="4">
    <source>
        <dbReference type="Proteomes" id="UP000322214"/>
    </source>
</evidence>
<name>A0A5B9PCM0_9BACT</name>
<keyword evidence="2" id="KW-1133">Transmembrane helix</keyword>
<reference evidence="3 4" key="1">
    <citation type="submission" date="2019-08" db="EMBL/GenBank/DDBJ databases">
        <title>Deep-cultivation of Planctomycetes and their phenomic and genomic characterization uncovers novel biology.</title>
        <authorList>
            <person name="Wiegand S."/>
            <person name="Jogler M."/>
            <person name="Boedeker C."/>
            <person name="Pinto D."/>
            <person name="Vollmers J."/>
            <person name="Rivas-Marin E."/>
            <person name="Kohn T."/>
            <person name="Peeters S.H."/>
            <person name="Heuer A."/>
            <person name="Rast P."/>
            <person name="Oberbeckmann S."/>
            <person name="Bunk B."/>
            <person name="Jeske O."/>
            <person name="Meyerdierks A."/>
            <person name="Storesund J.E."/>
            <person name="Kallscheuer N."/>
            <person name="Luecker S."/>
            <person name="Lage O.M."/>
            <person name="Pohl T."/>
            <person name="Merkel B.J."/>
            <person name="Hornburger P."/>
            <person name="Mueller R.-W."/>
            <person name="Bruemmer F."/>
            <person name="Labrenz M."/>
            <person name="Spormann A.M."/>
            <person name="Op den Camp H."/>
            <person name="Overmann J."/>
            <person name="Amann R."/>
            <person name="Jetten M.S.M."/>
            <person name="Mascher T."/>
            <person name="Medema M.H."/>
            <person name="Devos D.P."/>
            <person name="Kaster A.-K."/>
            <person name="Ovreas L."/>
            <person name="Rohde M."/>
            <person name="Galperin M.Y."/>
            <person name="Jogler C."/>
        </authorList>
    </citation>
    <scope>NUCLEOTIDE SEQUENCE [LARGE SCALE GENOMIC DNA]</scope>
    <source>
        <strain evidence="3 4">FC18</strain>
    </source>
</reference>
<dbReference type="OrthoDB" id="274988at2"/>
<feature type="compositionally biased region" description="Acidic residues" evidence="1">
    <location>
        <begin position="8"/>
        <end position="27"/>
    </location>
</feature>
<organism evidence="3 4">
    <name type="scientific">Mariniblastus fucicola</name>
    <dbReference type="NCBI Taxonomy" id="980251"/>
    <lineage>
        <taxon>Bacteria</taxon>
        <taxon>Pseudomonadati</taxon>
        <taxon>Planctomycetota</taxon>
        <taxon>Planctomycetia</taxon>
        <taxon>Pirellulales</taxon>
        <taxon>Pirellulaceae</taxon>
        <taxon>Mariniblastus</taxon>
    </lineage>
</organism>
<protein>
    <submittedName>
        <fullName evidence="3">Uncharacterized protein</fullName>
    </submittedName>
</protein>
<dbReference type="RefSeq" id="WP_075083328.1">
    <property type="nucleotide sequence ID" value="NZ_CP042912.1"/>
</dbReference>
<proteinExistence type="predicted"/>
<dbReference type="EMBL" id="CP042912">
    <property type="protein sequence ID" value="QEG23249.1"/>
    <property type="molecule type" value="Genomic_DNA"/>
</dbReference>
<feature type="transmembrane region" description="Helical" evidence="2">
    <location>
        <begin position="46"/>
        <end position="67"/>
    </location>
</feature>
<dbReference type="Proteomes" id="UP000322214">
    <property type="component" value="Chromosome"/>
</dbReference>
<dbReference type="STRING" id="980251.GCA_001642875_00541"/>
<evidence type="ECO:0000256" key="2">
    <source>
        <dbReference type="SAM" id="Phobius"/>
    </source>
</evidence>
<feature type="region of interest" description="Disordered" evidence="1">
    <location>
        <begin position="1"/>
        <end position="29"/>
    </location>
</feature>
<evidence type="ECO:0000313" key="3">
    <source>
        <dbReference type="EMBL" id="QEG23249.1"/>
    </source>
</evidence>
<sequence>MPNSANESDIDPELDDLQESGLDESDVTELPPEKRGFGLWKWLKRIAIAAVLFVGLAAAAVFVLLELAKAEPEFYRKALQVDQDLQKQNGNEMETRILDLRNSVLVGDAWTATFTEDQINGWLAWDLENKFPGLIPPEITEPRLSVEDRSMTLAFRCNAKPFRGIAVIEADIFMTGVLNQVGIRVKSVRSGKIPVPLAAFADQISHQLKKSGLDIEWNTEEDDPVAIVQLPDALVKPEGGSYIEMQEIDIAKGKVSVSGVTHLPDY</sequence>
<evidence type="ECO:0000256" key="1">
    <source>
        <dbReference type="SAM" id="MobiDB-lite"/>
    </source>
</evidence>